<feature type="region of interest" description="Disordered" evidence="1">
    <location>
        <begin position="152"/>
        <end position="200"/>
    </location>
</feature>
<sequence>MSQDWDVPVGSLLSRAERQRRYGGSVQGGIEPSTTTPNIFLYSDPARAAAFGYSYDGWTDDETVFRYTGDGQRGPQTMRRRNLSVLNHKRAGRALRLFVADGVVPRTSQKNHRYLGEFEVDQQDPYRELEAPDTAGEQRTVIVFHLRPAGQALHREDDRSQAGEPATGSEATLAELENHDTRTFTTAGSAPAEGERRESELVQRFREHLARPAGVLHRWKLRPAGELRPFWTDVYDEHTNELYEAKGNATRDNIRRGIGQLLDYSRHIPRSALKLALLLPNRPSDDVVKLLHSLNIACVYETAEGGFKREETSPIQ</sequence>
<dbReference type="InterPro" id="IPR058712">
    <property type="entry name" value="SRA_ScoMcrA"/>
</dbReference>
<proteinExistence type="predicted"/>
<evidence type="ECO:0000313" key="4">
    <source>
        <dbReference type="Proteomes" id="UP000548304"/>
    </source>
</evidence>
<comment type="caution">
    <text evidence="3">The sequence shown here is derived from an EMBL/GenBank/DDBJ whole genome shotgun (WGS) entry which is preliminary data.</text>
</comment>
<dbReference type="Proteomes" id="UP000548304">
    <property type="component" value="Unassembled WGS sequence"/>
</dbReference>
<protein>
    <submittedName>
        <fullName evidence="3">5-methylcytosine-specific restriction protein A</fullName>
        <ecNumber evidence="3">3.1.21.-</ecNumber>
    </submittedName>
</protein>
<name>A0A852YSJ8_9ACTN</name>
<dbReference type="GO" id="GO:0016787">
    <property type="term" value="F:hydrolase activity"/>
    <property type="evidence" value="ECO:0007669"/>
    <property type="project" value="UniProtKB-KW"/>
</dbReference>
<evidence type="ECO:0000259" key="2">
    <source>
        <dbReference type="Pfam" id="PF26348"/>
    </source>
</evidence>
<dbReference type="Pfam" id="PF26348">
    <property type="entry name" value="SRA_ScoMcrA"/>
    <property type="match status" value="1"/>
</dbReference>
<organism evidence="3 4">
    <name type="scientific">Actinopolyspora biskrensis</name>
    <dbReference type="NCBI Taxonomy" id="1470178"/>
    <lineage>
        <taxon>Bacteria</taxon>
        <taxon>Bacillati</taxon>
        <taxon>Actinomycetota</taxon>
        <taxon>Actinomycetes</taxon>
        <taxon>Actinopolysporales</taxon>
        <taxon>Actinopolysporaceae</taxon>
        <taxon>Actinopolyspora</taxon>
    </lineage>
</organism>
<dbReference type="AlphaFoldDB" id="A0A852YSJ8"/>
<gene>
    <name evidence="3" type="ORF">FHR84_001526</name>
</gene>
<dbReference type="EC" id="3.1.21.-" evidence="3"/>
<dbReference type="RefSeq" id="WP_179534707.1">
    <property type="nucleotide sequence ID" value="NZ_JACBYW010000002.1"/>
</dbReference>
<dbReference type="EMBL" id="JACBYW010000002">
    <property type="protein sequence ID" value="NYH78204.1"/>
    <property type="molecule type" value="Genomic_DNA"/>
</dbReference>
<keyword evidence="3" id="KW-0378">Hydrolase</keyword>
<evidence type="ECO:0000256" key="1">
    <source>
        <dbReference type="SAM" id="MobiDB-lite"/>
    </source>
</evidence>
<reference evidence="3 4" key="1">
    <citation type="submission" date="2020-07" db="EMBL/GenBank/DDBJ databases">
        <title>Genomic Encyclopedia of Type Strains, Phase III (KMG-III): the genomes of soil and plant-associated and newly described type strains.</title>
        <authorList>
            <person name="Whitman W."/>
        </authorList>
    </citation>
    <scope>NUCLEOTIDE SEQUENCE [LARGE SCALE GENOMIC DNA]</scope>
    <source>
        <strain evidence="3 4">CECT 8576</strain>
    </source>
</reference>
<feature type="domain" description="ScoMcrA-like SRA" evidence="2">
    <location>
        <begin position="14"/>
        <end position="151"/>
    </location>
</feature>
<accession>A0A852YSJ8</accession>
<keyword evidence="4" id="KW-1185">Reference proteome</keyword>
<evidence type="ECO:0000313" key="3">
    <source>
        <dbReference type="EMBL" id="NYH78204.1"/>
    </source>
</evidence>